<keyword evidence="13 14" id="KW-0472">Membrane</keyword>
<evidence type="ECO:0000256" key="8">
    <source>
        <dbReference type="ARBA" id="ARBA00022741"/>
    </source>
</evidence>
<evidence type="ECO:0000256" key="6">
    <source>
        <dbReference type="ARBA" id="ARBA00022679"/>
    </source>
</evidence>
<keyword evidence="4" id="KW-1003">Cell membrane</keyword>
<keyword evidence="10" id="KW-0067">ATP-binding</keyword>
<accession>U7UUT2</accession>
<name>U7UUT2_9FUSO</name>
<evidence type="ECO:0000256" key="5">
    <source>
        <dbReference type="ARBA" id="ARBA00022553"/>
    </source>
</evidence>
<dbReference type="InterPro" id="IPR039506">
    <property type="entry name" value="SPOB_a"/>
</dbReference>
<proteinExistence type="predicted"/>
<dbReference type="EMBL" id="AXZF01000202">
    <property type="protein sequence ID" value="ERT63182.1"/>
    <property type="molecule type" value="Genomic_DNA"/>
</dbReference>
<feature type="domain" description="Histidine kinase" evidence="15">
    <location>
        <begin position="328"/>
        <end position="520"/>
    </location>
</feature>
<dbReference type="RefSeq" id="WP_023052469.1">
    <property type="nucleotide sequence ID" value="NZ_CP173060.2"/>
</dbReference>
<keyword evidence="5" id="KW-0597">Phosphoprotein</keyword>
<evidence type="ECO:0000256" key="14">
    <source>
        <dbReference type="SAM" id="Phobius"/>
    </source>
</evidence>
<evidence type="ECO:0000256" key="12">
    <source>
        <dbReference type="ARBA" id="ARBA00023012"/>
    </source>
</evidence>
<comment type="caution">
    <text evidence="16">The sequence shown here is derived from an EMBL/GenBank/DDBJ whole genome shotgun (WGS) entry which is preliminary data.</text>
</comment>
<feature type="transmembrane region" description="Helical" evidence="14">
    <location>
        <begin position="12"/>
        <end position="31"/>
    </location>
</feature>
<dbReference type="InterPro" id="IPR036890">
    <property type="entry name" value="HATPase_C_sf"/>
</dbReference>
<dbReference type="Pfam" id="PF14689">
    <property type="entry name" value="SPOB_a"/>
    <property type="match status" value="1"/>
</dbReference>
<dbReference type="PANTHER" id="PTHR43547:SF10">
    <property type="entry name" value="SENSOR HISTIDINE KINASE DCUS"/>
    <property type="match status" value="1"/>
</dbReference>
<comment type="catalytic activity">
    <reaction evidence="1">
        <text>ATP + protein L-histidine = ADP + protein N-phospho-L-histidine.</text>
        <dbReference type="EC" id="2.7.13.3"/>
    </reaction>
</comment>
<dbReference type="PROSITE" id="PS50109">
    <property type="entry name" value="HIS_KIN"/>
    <property type="match status" value="1"/>
</dbReference>
<evidence type="ECO:0000313" key="16">
    <source>
        <dbReference type="EMBL" id="ERT63182.1"/>
    </source>
</evidence>
<sequence length="523" mass="60469">MKSRFEQRVIKLSILITSPLLILLIGIITYTEINNETSKVKRSLSEVALEISNTKFVKDSIINGNFNLQKYAEIFVDNNQDVDIVVIADKNKRRFSHLDTSKIGEIFGTKDSEEVFKNKKGYFIITKGSQGLTYRRFEPIIRNKEIIGFVMVGKLFNIFRHTIFLILLKILLLAFVSSSFIFISSRVFAKKIKKEMLNLEPEEITNLYVNTKSLVQQQAAIIDNIHEGVVVLNSSLEIININKKVFEILHEFDIQLFIKRFYDIFYEKKNVYFKEIKIGHEKVFVSIIHLLEDENHLGVIITFYKHLEIINLAKELTSINNVITGFRENNHEFKNQLQVISGLIQLKKYDLVQEYMKNLENSSMKILTEIANISDYYILGILIGKFSVIKEKGINFTIDQDSILFKEHGFITSLDIITIVSNLLENAIEALEKIKIDDKKIELLLLEDNDSIQITVFDNGLKVDPNIKNKMFERYVSSKGTNRGIGLALVKSKIELYNGQFLLEEVDYGKYFTIILNKENKDV</sequence>
<keyword evidence="8" id="KW-0547">Nucleotide-binding</keyword>
<dbReference type="Gene3D" id="3.30.450.20">
    <property type="entry name" value="PAS domain"/>
    <property type="match status" value="1"/>
</dbReference>
<dbReference type="EC" id="2.7.13.3" evidence="3"/>
<keyword evidence="17" id="KW-1185">Reference proteome</keyword>
<evidence type="ECO:0000256" key="10">
    <source>
        <dbReference type="ARBA" id="ARBA00022840"/>
    </source>
</evidence>
<dbReference type="GO" id="GO:0000155">
    <property type="term" value="F:phosphorelay sensor kinase activity"/>
    <property type="evidence" value="ECO:0007669"/>
    <property type="project" value="InterPro"/>
</dbReference>
<evidence type="ECO:0000259" key="15">
    <source>
        <dbReference type="PROSITE" id="PS50109"/>
    </source>
</evidence>
<dbReference type="SUPFAM" id="SSF55890">
    <property type="entry name" value="Sporulation response regulatory protein Spo0B"/>
    <property type="match status" value="1"/>
</dbReference>
<evidence type="ECO:0000256" key="4">
    <source>
        <dbReference type="ARBA" id="ARBA00022475"/>
    </source>
</evidence>
<evidence type="ECO:0000313" key="17">
    <source>
        <dbReference type="Proteomes" id="UP000017081"/>
    </source>
</evidence>
<dbReference type="Gene3D" id="3.30.565.10">
    <property type="entry name" value="Histidine kinase-like ATPase, C-terminal domain"/>
    <property type="match status" value="1"/>
</dbReference>
<keyword evidence="6" id="KW-0808">Transferase</keyword>
<keyword evidence="11 14" id="KW-1133">Transmembrane helix</keyword>
<dbReference type="Pfam" id="PF17203">
    <property type="entry name" value="sCache_3_2"/>
    <property type="match status" value="1"/>
</dbReference>
<dbReference type="eggNOG" id="COG3290">
    <property type="taxonomic scope" value="Bacteria"/>
</dbReference>
<dbReference type="InterPro" id="IPR004358">
    <property type="entry name" value="Sig_transdc_His_kin-like_C"/>
</dbReference>
<dbReference type="InterPro" id="IPR029151">
    <property type="entry name" value="Sensor-like_sf"/>
</dbReference>
<dbReference type="InterPro" id="IPR033463">
    <property type="entry name" value="sCache_3"/>
</dbReference>
<dbReference type="InterPro" id="IPR016120">
    <property type="entry name" value="Sig_transdc_His_kin_SpoOB"/>
</dbReference>
<dbReference type="PRINTS" id="PR00344">
    <property type="entry name" value="BCTRLSENSOR"/>
</dbReference>
<dbReference type="InterPro" id="IPR005467">
    <property type="entry name" value="His_kinase_dom"/>
</dbReference>
<protein>
    <recommendedName>
        <fullName evidence="3">histidine kinase</fullName>
        <ecNumber evidence="3">2.7.13.3</ecNumber>
    </recommendedName>
</protein>
<dbReference type="AlphaFoldDB" id="U7UUT2"/>
<reference evidence="16 17" key="1">
    <citation type="submission" date="2013-08" db="EMBL/GenBank/DDBJ databases">
        <authorList>
            <person name="Weinstock G."/>
            <person name="Sodergren E."/>
            <person name="Wylie T."/>
            <person name="Fulton L."/>
            <person name="Fulton R."/>
            <person name="Fronick C."/>
            <person name="O'Laughlin M."/>
            <person name="Godfrey J."/>
            <person name="Miner T."/>
            <person name="Herter B."/>
            <person name="Appelbaum E."/>
            <person name="Cordes M."/>
            <person name="Lek S."/>
            <person name="Wollam A."/>
            <person name="Pepin K.H."/>
            <person name="Palsikar V.B."/>
            <person name="Mitreva M."/>
            <person name="Wilson R.K."/>
        </authorList>
    </citation>
    <scope>NUCLEOTIDE SEQUENCE [LARGE SCALE GENOMIC DNA]</scope>
    <source>
        <strain evidence="16 17">ATCC BAA-474</strain>
    </source>
</reference>
<dbReference type="Pfam" id="PF02518">
    <property type="entry name" value="HATPase_c"/>
    <property type="match status" value="1"/>
</dbReference>
<keyword evidence="7 14" id="KW-0812">Transmembrane</keyword>
<evidence type="ECO:0000256" key="13">
    <source>
        <dbReference type="ARBA" id="ARBA00023136"/>
    </source>
</evidence>
<dbReference type="Gene3D" id="1.10.287.130">
    <property type="match status" value="1"/>
</dbReference>
<evidence type="ECO:0000256" key="3">
    <source>
        <dbReference type="ARBA" id="ARBA00012438"/>
    </source>
</evidence>
<evidence type="ECO:0000256" key="7">
    <source>
        <dbReference type="ARBA" id="ARBA00022692"/>
    </source>
</evidence>
<gene>
    <name evidence="16" type="ORF">HMPREF0202_02952</name>
</gene>
<evidence type="ECO:0000256" key="9">
    <source>
        <dbReference type="ARBA" id="ARBA00022777"/>
    </source>
</evidence>
<dbReference type="STRING" id="1319815.HMPREF0202_02952"/>
<keyword evidence="12" id="KW-0902">Two-component regulatory system</keyword>
<organism evidence="16 17">
    <name type="scientific">Cetobacterium somerae ATCC BAA-474</name>
    <dbReference type="NCBI Taxonomy" id="1319815"/>
    <lineage>
        <taxon>Bacteria</taxon>
        <taxon>Fusobacteriati</taxon>
        <taxon>Fusobacteriota</taxon>
        <taxon>Fusobacteriia</taxon>
        <taxon>Fusobacteriales</taxon>
        <taxon>Fusobacteriaceae</taxon>
        <taxon>Cetobacterium</taxon>
    </lineage>
</organism>
<dbReference type="InterPro" id="IPR003594">
    <property type="entry name" value="HATPase_dom"/>
</dbReference>
<dbReference type="SUPFAM" id="SSF55874">
    <property type="entry name" value="ATPase domain of HSP90 chaperone/DNA topoisomerase II/histidine kinase"/>
    <property type="match status" value="1"/>
</dbReference>
<comment type="subcellular location">
    <subcellularLocation>
        <location evidence="2">Cell membrane</location>
        <topology evidence="2">Multi-pass membrane protein</topology>
    </subcellularLocation>
</comment>
<dbReference type="SUPFAM" id="SSF103190">
    <property type="entry name" value="Sensory domain-like"/>
    <property type="match status" value="1"/>
</dbReference>
<dbReference type="PANTHER" id="PTHR43547">
    <property type="entry name" value="TWO-COMPONENT HISTIDINE KINASE"/>
    <property type="match status" value="1"/>
</dbReference>
<dbReference type="GO" id="GO:0005524">
    <property type="term" value="F:ATP binding"/>
    <property type="evidence" value="ECO:0007669"/>
    <property type="project" value="UniProtKB-KW"/>
</dbReference>
<dbReference type="HOGENOM" id="CLU_020211_11_2_0"/>
<evidence type="ECO:0000256" key="2">
    <source>
        <dbReference type="ARBA" id="ARBA00004651"/>
    </source>
</evidence>
<dbReference type="GO" id="GO:0005886">
    <property type="term" value="C:plasma membrane"/>
    <property type="evidence" value="ECO:0007669"/>
    <property type="project" value="UniProtKB-SubCell"/>
</dbReference>
<feature type="transmembrane region" description="Helical" evidence="14">
    <location>
        <begin position="158"/>
        <end position="183"/>
    </location>
</feature>
<keyword evidence="9" id="KW-0418">Kinase</keyword>
<dbReference type="SMART" id="SM00387">
    <property type="entry name" value="HATPase_c"/>
    <property type="match status" value="1"/>
</dbReference>
<evidence type="ECO:0000256" key="11">
    <source>
        <dbReference type="ARBA" id="ARBA00022989"/>
    </source>
</evidence>
<dbReference type="Proteomes" id="UP000017081">
    <property type="component" value="Unassembled WGS sequence"/>
</dbReference>
<evidence type="ECO:0000256" key="1">
    <source>
        <dbReference type="ARBA" id="ARBA00000085"/>
    </source>
</evidence>